<proteinExistence type="predicted"/>
<dbReference type="InterPro" id="IPR034186">
    <property type="entry name" value="PIN4-like_RRM"/>
</dbReference>
<keyword evidence="6 8" id="KW-0694">RNA-binding</keyword>
<dbReference type="PROSITE" id="PS51061">
    <property type="entry name" value="R3H"/>
    <property type="match status" value="1"/>
</dbReference>
<reference evidence="12 13" key="1">
    <citation type="submission" date="2018-10" db="EMBL/GenBank/DDBJ databases">
        <title>Complete genome sequence of Malassezia restricta CBS 7877.</title>
        <authorList>
            <person name="Morand S.C."/>
            <person name="Bertignac M."/>
            <person name="Iltis A."/>
            <person name="Kolder I."/>
            <person name="Pirovano W."/>
            <person name="Jourdain R."/>
            <person name="Clavaud C."/>
        </authorList>
    </citation>
    <scope>NUCLEOTIDE SEQUENCE [LARGE SCALE GENOMIC DNA]</scope>
    <source>
        <strain evidence="12 13">CBS 7877</strain>
    </source>
</reference>
<dbReference type="SMART" id="SM00393">
    <property type="entry name" value="R3H"/>
    <property type="match status" value="1"/>
</dbReference>
<dbReference type="VEuPathDB" id="FungiDB:DNF11_3442"/>
<evidence type="ECO:0000256" key="1">
    <source>
        <dbReference type="ARBA" id="ARBA00004123"/>
    </source>
</evidence>
<dbReference type="SMART" id="SM00360">
    <property type="entry name" value="RRM"/>
    <property type="match status" value="1"/>
</dbReference>
<comment type="subcellular location">
    <subcellularLocation>
        <location evidence="1">Nucleus</location>
    </subcellularLocation>
</comment>
<dbReference type="InterPro" id="IPR036867">
    <property type="entry name" value="R3H_dom_sf"/>
</dbReference>
<dbReference type="InterPro" id="IPR000504">
    <property type="entry name" value="RRM_dom"/>
</dbReference>
<dbReference type="CDD" id="cd12253">
    <property type="entry name" value="RRM_PIN4_like"/>
    <property type="match status" value="1"/>
</dbReference>
<protein>
    <submittedName>
        <fullName evidence="12">RNA-binding post-transcriptional regulator cip2</fullName>
    </submittedName>
</protein>
<evidence type="ECO:0000256" key="7">
    <source>
        <dbReference type="ARBA" id="ARBA00023242"/>
    </source>
</evidence>
<feature type="domain" description="R3H" evidence="11">
    <location>
        <begin position="368"/>
        <end position="432"/>
    </location>
</feature>
<feature type="compositionally biased region" description="Polar residues" evidence="9">
    <location>
        <begin position="582"/>
        <end position="592"/>
    </location>
</feature>
<feature type="region of interest" description="Disordered" evidence="9">
    <location>
        <begin position="338"/>
        <end position="362"/>
    </location>
</feature>
<dbReference type="EMBL" id="CP033153">
    <property type="protein sequence ID" value="AYO44392.1"/>
    <property type="molecule type" value="Genomic_DNA"/>
</dbReference>
<dbReference type="GO" id="GO:0003723">
    <property type="term" value="F:RNA binding"/>
    <property type="evidence" value="ECO:0007669"/>
    <property type="project" value="UniProtKB-UniRule"/>
</dbReference>
<dbReference type="GO" id="GO:0016787">
    <property type="term" value="F:hydrolase activity"/>
    <property type="evidence" value="ECO:0007669"/>
    <property type="project" value="UniProtKB-KW"/>
</dbReference>
<evidence type="ECO:0000313" key="12">
    <source>
        <dbReference type="EMBL" id="AYO44392.1"/>
    </source>
</evidence>
<dbReference type="OrthoDB" id="434258at2759"/>
<dbReference type="Pfam" id="PF01424">
    <property type="entry name" value="R3H"/>
    <property type="match status" value="1"/>
</dbReference>
<dbReference type="STRING" id="425264.A0A3G2SAM1"/>
<keyword evidence="5" id="KW-0067">ATP-binding</keyword>
<sequence length="690" mass="74308">MSDEGLSHALDTLSIRADIPAAKQVRGKSEGDIPSTYTSTPLDPPSALYPFPFVNGNDKSSNPSQFPNLLLNESVSDANKPLYPQKRPSDPGFGGVSLVSTPANLPVNSVFSSPGLLNASGAQRPPPSFYTGPWGLPPQPGATMSISTDRSASPGNNTVLSPTVPPTPAPLRFGNNVPTASTTSPSGEADIIPTAIVIKNIPFNIKREQLLHLIRDMGIPVPYAFNYHFDQGIFRGLAFANFHSPSEANEVVAALNGLEVSGRKLRVEYKKVLRAGEKERIEKEKALKRLNIPQATERDWKRDGKCLPSELSPFNGLNTLNPASAAIVTSGLPIKDNHQKLTPEVSKPSFISRSPQGDSHDSSLDLNDAFTLEIYSRVLLFKDDRMRDELTFSKSFTSAERRVVHLVSQKLGLHHSTVGSGDDCYVMVSKSGSLPQGSNIRDLPSVFVTDRLSPRGTLSTKKSVPDMRRHTLQPDIQRTESPNSFSGLVPPSSNNLMPCRSNGSLHDVYSLSPAPRFDGFSNFGSPLNSQNLFAYPVDASPVPYIMRPRSADIDALECAGLQGSSSSSINRSRSPLHRPHSPLSQGAHSSPVTPLGNGVGPLDYAPPSIGAGILKGEPDLPVYPSAQREGFSDFADAYPARFSSLSSDEYLKPDCDVVLPTHSAPSNEKEINPLHLIPPTITTSSTSDDN</sequence>
<keyword evidence="2" id="KW-0547">Nucleotide-binding</keyword>
<feature type="compositionally biased region" description="Low complexity" evidence="9">
    <location>
        <begin position="564"/>
        <end position="573"/>
    </location>
</feature>
<keyword evidence="7" id="KW-0539">Nucleus</keyword>
<dbReference type="InterPro" id="IPR035979">
    <property type="entry name" value="RBD_domain_sf"/>
</dbReference>
<evidence type="ECO:0000256" key="8">
    <source>
        <dbReference type="PROSITE-ProRule" id="PRU00176"/>
    </source>
</evidence>
<dbReference type="CDD" id="cd02639">
    <property type="entry name" value="R3H_RRM"/>
    <property type="match status" value="1"/>
</dbReference>
<feature type="compositionally biased region" description="Low complexity" evidence="9">
    <location>
        <begin position="677"/>
        <end position="690"/>
    </location>
</feature>
<evidence type="ECO:0000259" key="11">
    <source>
        <dbReference type="PROSITE" id="PS51061"/>
    </source>
</evidence>
<evidence type="ECO:0000256" key="5">
    <source>
        <dbReference type="ARBA" id="ARBA00022840"/>
    </source>
</evidence>
<dbReference type="SUPFAM" id="SSF54928">
    <property type="entry name" value="RNA-binding domain, RBD"/>
    <property type="match status" value="1"/>
</dbReference>
<dbReference type="InterPro" id="IPR012677">
    <property type="entry name" value="Nucleotide-bd_a/b_plait_sf"/>
</dbReference>
<feature type="domain" description="RRM" evidence="10">
    <location>
        <begin position="194"/>
        <end position="272"/>
    </location>
</feature>
<keyword evidence="3" id="KW-0378">Hydrolase</keyword>
<dbReference type="Proteomes" id="UP000269793">
    <property type="component" value="Chromosome VI"/>
</dbReference>
<dbReference type="InterPro" id="IPR001374">
    <property type="entry name" value="R3H_dom"/>
</dbReference>
<feature type="region of interest" description="Disordered" evidence="9">
    <location>
        <begin position="17"/>
        <end position="41"/>
    </location>
</feature>
<evidence type="ECO:0000256" key="6">
    <source>
        <dbReference type="ARBA" id="ARBA00022884"/>
    </source>
</evidence>
<dbReference type="Gene3D" id="3.30.70.330">
    <property type="match status" value="1"/>
</dbReference>
<dbReference type="SUPFAM" id="SSF82708">
    <property type="entry name" value="R3H domain"/>
    <property type="match status" value="1"/>
</dbReference>
<dbReference type="GO" id="GO:0005634">
    <property type="term" value="C:nucleus"/>
    <property type="evidence" value="ECO:0007669"/>
    <property type="project" value="UniProtKB-SubCell"/>
</dbReference>
<dbReference type="AlphaFoldDB" id="A0A3G2SAM1"/>
<dbReference type="Pfam" id="PF00076">
    <property type="entry name" value="RRM_1"/>
    <property type="match status" value="1"/>
</dbReference>
<dbReference type="GO" id="GO:0005524">
    <property type="term" value="F:ATP binding"/>
    <property type="evidence" value="ECO:0007669"/>
    <property type="project" value="UniProtKB-KW"/>
</dbReference>
<name>A0A3G2SAM1_MALR7</name>
<keyword evidence="4" id="KW-0347">Helicase</keyword>
<evidence type="ECO:0000256" key="3">
    <source>
        <dbReference type="ARBA" id="ARBA00022801"/>
    </source>
</evidence>
<evidence type="ECO:0000313" key="13">
    <source>
        <dbReference type="Proteomes" id="UP000269793"/>
    </source>
</evidence>
<keyword evidence="13" id="KW-1185">Reference proteome</keyword>
<evidence type="ECO:0000256" key="9">
    <source>
        <dbReference type="SAM" id="MobiDB-lite"/>
    </source>
</evidence>
<feature type="region of interest" description="Disordered" evidence="9">
    <location>
        <begin position="661"/>
        <end position="690"/>
    </location>
</feature>
<evidence type="ECO:0000256" key="4">
    <source>
        <dbReference type="ARBA" id="ARBA00022806"/>
    </source>
</evidence>
<dbReference type="InterPro" id="IPR034069">
    <property type="entry name" value="R3H_Cip2"/>
</dbReference>
<dbReference type="GO" id="GO:0003677">
    <property type="term" value="F:DNA binding"/>
    <property type="evidence" value="ECO:0007669"/>
    <property type="project" value="UniProtKB-ARBA"/>
</dbReference>
<dbReference type="PROSITE" id="PS50102">
    <property type="entry name" value="RRM"/>
    <property type="match status" value="1"/>
</dbReference>
<accession>A0A3G2SAM1</accession>
<dbReference type="FunFam" id="3.30.1370.50:FF:000002">
    <property type="entry name" value="Immunoglobulin mu DNA-binding protein 2"/>
    <property type="match status" value="1"/>
</dbReference>
<gene>
    <name evidence="12" type="primary">cip2</name>
    <name evidence="12" type="ORF">DNF11_3442</name>
</gene>
<dbReference type="Gene3D" id="3.30.1370.50">
    <property type="entry name" value="R3H-like domain"/>
    <property type="match status" value="1"/>
</dbReference>
<organism evidence="12 13">
    <name type="scientific">Malassezia restricta (strain ATCC 96810 / NBRC 103918 / CBS 7877)</name>
    <name type="common">Seborrheic dermatitis infection agent</name>
    <dbReference type="NCBI Taxonomy" id="425264"/>
    <lineage>
        <taxon>Eukaryota</taxon>
        <taxon>Fungi</taxon>
        <taxon>Dikarya</taxon>
        <taxon>Basidiomycota</taxon>
        <taxon>Ustilaginomycotina</taxon>
        <taxon>Malasseziomycetes</taxon>
        <taxon>Malasseziales</taxon>
        <taxon>Malasseziaceae</taxon>
        <taxon>Malassezia</taxon>
    </lineage>
</organism>
<evidence type="ECO:0000256" key="2">
    <source>
        <dbReference type="ARBA" id="ARBA00022741"/>
    </source>
</evidence>
<dbReference type="GO" id="GO:0004386">
    <property type="term" value="F:helicase activity"/>
    <property type="evidence" value="ECO:0007669"/>
    <property type="project" value="UniProtKB-KW"/>
</dbReference>
<feature type="region of interest" description="Disordered" evidence="9">
    <location>
        <begin position="564"/>
        <end position="597"/>
    </location>
</feature>
<evidence type="ECO:0000259" key="10">
    <source>
        <dbReference type="PROSITE" id="PS50102"/>
    </source>
</evidence>